<feature type="transmembrane region" description="Helical" evidence="6">
    <location>
        <begin position="94"/>
        <end position="112"/>
    </location>
</feature>
<organism evidence="7 8">
    <name type="scientific">Fibrivirga algicola</name>
    <dbReference type="NCBI Taxonomy" id="2950420"/>
    <lineage>
        <taxon>Bacteria</taxon>
        <taxon>Pseudomonadati</taxon>
        <taxon>Bacteroidota</taxon>
        <taxon>Cytophagia</taxon>
        <taxon>Cytophagales</taxon>
        <taxon>Spirosomataceae</taxon>
        <taxon>Fibrivirga</taxon>
    </lineage>
</organism>
<protein>
    <submittedName>
        <fullName evidence="7">YihY/virulence factor BrkB family protein</fullName>
    </submittedName>
</protein>
<evidence type="ECO:0000256" key="6">
    <source>
        <dbReference type="SAM" id="Phobius"/>
    </source>
</evidence>
<feature type="transmembrane region" description="Helical" evidence="6">
    <location>
        <begin position="141"/>
        <end position="160"/>
    </location>
</feature>
<feature type="transmembrane region" description="Helical" evidence="6">
    <location>
        <begin position="215"/>
        <end position="239"/>
    </location>
</feature>
<evidence type="ECO:0000256" key="5">
    <source>
        <dbReference type="ARBA" id="ARBA00023136"/>
    </source>
</evidence>
<evidence type="ECO:0000256" key="1">
    <source>
        <dbReference type="ARBA" id="ARBA00004651"/>
    </source>
</evidence>
<comment type="caution">
    <text evidence="7">The sequence shown here is derived from an EMBL/GenBank/DDBJ whole genome shotgun (WGS) entry which is preliminary data.</text>
</comment>
<keyword evidence="3 6" id="KW-0812">Transmembrane</keyword>
<dbReference type="PANTHER" id="PTHR30213">
    <property type="entry name" value="INNER MEMBRANE PROTEIN YHJD"/>
    <property type="match status" value="1"/>
</dbReference>
<feature type="transmembrane region" description="Helical" evidence="6">
    <location>
        <begin position="181"/>
        <end position="203"/>
    </location>
</feature>
<comment type="subcellular location">
    <subcellularLocation>
        <location evidence="1">Cell membrane</location>
        <topology evidence="1">Multi-pass membrane protein</topology>
    </subcellularLocation>
</comment>
<evidence type="ECO:0000313" key="8">
    <source>
        <dbReference type="Proteomes" id="UP000606008"/>
    </source>
</evidence>
<name>A0ABX0QQ90_9BACT</name>
<keyword evidence="8" id="KW-1185">Reference proteome</keyword>
<feature type="transmembrane region" description="Helical" evidence="6">
    <location>
        <begin position="26"/>
        <end position="53"/>
    </location>
</feature>
<dbReference type="Proteomes" id="UP000606008">
    <property type="component" value="Unassembled WGS sequence"/>
</dbReference>
<sequence>MRKITPFLQLFRQAFANLKNNDPIRMAAATAFFGFFALPPIVIIVSQVLGLLFNDYTQVVSGRLFRQLAELFGPRSARQLQDISEHLEPQKADGWLMGVSIVILLIAATTLFEVMKNSLNQLWNVKDRAGLTPVYFLRNRGIALVIIIASGLLFTTSLAVDRLLSLSVSSPNEATGFIDDFFAAVGRYVTSVVTLTCWFALLFKYLPNIQVRWSAVWVGSLVTAVLFTLGEMLLTLLLTDRQMQAVHGRSGSITLVLLLVFYCSLLFYYGAAFMRQYALWADGEVTPTRNAVGYEITEVDKPGSVA</sequence>
<gene>
    <name evidence="7" type="ORF">F7231_22415</name>
</gene>
<feature type="transmembrane region" description="Helical" evidence="6">
    <location>
        <begin position="251"/>
        <end position="271"/>
    </location>
</feature>
<keyword evidence="5 6" id="KW-0472">Membrane</keyword>
<dbReference type="EMBL" id="WAEL01000009">
    <property type="protein sequence ID" value="NID12943.1"/>
    <property type="molecule type" value="Genomic_DNA"/>
</dbReference>
<dbReference type="PIRSF" id="PIRSF035875">
    <property type="entry name" value="RNase_BN"/>
    <property type="match status" value="1"/>
</dbReference>
<dbReference type="RefSeq" id="WP_085414241.1">
    <property type="nucleotide sequence ID" value="NZ_WAEL01000009.1"/>
</dbReference>
<evidence type="ECO:0000313" key="7">
    <source>
        <dbReference type="EMBL" id="NID12943.1"/>
    </source>
</evidence>
<dbReference type="InterPro" id="IPR017039">
    <property type="entry name" value="Virul_fac_BrkB"/>
</dbReference>
<evidence type="ECO:0000256" key="3">
    <source>
        <dbReference type="ARBA" id="ARBA00022692"/>
    </source>
</evidence>
<keyword evidence="4 6" id="KW-1133">Transmembrane helix</keyword>
<reference evidence="7" key="1">
    <citation type="submission" date="2024-05" db="EMBL/GenBank/DDBJ databases">
        <authorList>
            <person name="Jung D.-H."/>
        </authorList>
    </citation>
    <scope>NUCLEOTIDE SEQUENCE</scope>
    <source>
        <strain evidence="7">JA-25</strain>
    </source>
</reference>
<keyword evidence="2" id="KW-1003">Cell membrane</keyword>
<dbReference type="PANTHER" id="PTHR30213:SF1">
    <property type="entry name" value="INNER MEMBRANE PROTEIN YHJD"/>
    <property type="match status" value="1"/>
</dbReference>
<proteinExistence type="predicted"/>
<evidence type="ECO:0000256" key="2">
    <source>
        <dbReference type="ARBA" id="ARBA00022475"/>
    </source>
</evidence>
<dbReference type="Pfam" id="PF03631">
    <property type="entry name" value="Virul_fac_BrkB"/>
    <property type="match status" value="1"/>
</dbReference>
<evidence type="ECO:0000256" key="4">
    <source>
        <dbReference type="ARBA" id="ARBA00022989"/>
    </source>
</evidence>
<accession>A0ABX0QQ90</accession>